<protein>
    <submittedName>
        <fullName evidence="5">Putative disease resistance protein</fullName>
    </submittedName>
</protein>
<comment type="caution">
    <text evidence="5">The sequence shown here is derived from an EMBL/GenBank/DDBJ whole genome shotgun (WGS) entry which is preliminary data.</text>
</comment>
<dbReference type="Proteomes" id="UP000250321">
    <property type="component" value="Unassembled WGS sequence"/>
</dbReference>
<keyword evidence="3" id="KW-0611">Plant defense</keyword>
<evidence type="ECO:0000256" key="1">
    <source>
        <dbReference type="ARBA" id="ARBA00022737"/>
    </source>
</evidence>
<sequence length="69" mass="8118">MAELEVSFVVQRVWRFVIQEVKFLHRFGNPIESAQTELQLIQGFLNDADIRQREDATVRVVVAKVRDYI</sequence>
<dbReference type="AlphaFoldDB" id="A0A314YYK9"/>
<dbReference type="GO" id="GO:0006952">
    <property type="term" value="P:defense response"/>
    <property type="evidence" value="ECO:0007669"/>
    <property type="project" value="UniProtKB-KW"/>
</dbReference>
<keyword evidence="2" id="KW-0547">Nucleotide-binding</keyword>
<proteinExistence type="predicted"/>
<dbReference type="EMBL" id="PJQY01000409">
    <property type="protein sequence ID" value="PQQ11187.1"/>
    <property type="molecule type" value="Genomic_DNA"/>
</dbReference>
<reference evidence="5 6" key="1">
    <citation type="submission" date="2018-02" db="EMBL/GenBank/DDBJ databases">
        <title>Draft genome of wild Prunus yedoensis var. nudiflora.</title>
        <authorList>
            <person name="Baek S."/>
            <person name="Kim J.-H."/>
            <person name="Choi K."/>
            <person name="Kim G.-B."/>
            <person name="Cho A."/>
            <person name="Jang H."/>
            <person name="Shin C.-H."/>
            <person name="Yu H.-J."/>
            <person name="Mun J.-H."/>
        </authorList>
    </citation>
    <scope>NUCLEOTIDE SEQUENCE [LARGE SCALE GENOMIC DNA]</scope>
    <source>
        <strain evidence="6">cv. Jeju island</strain>
        <tissue evidence="5">Leaf</tissue>
    </source>
</reference>
<keyword evidence="1" id="KW-0677">Repeat</keyword>
<dbReference type="InterPro" id="IPR041118">
    <property type="entry name" value="Rx_N"/>
</dbReference>
<evidence type="ECO:0000313" key="6">
    <source>
        <dbReference type="Proteomes" id="UP000250321"/>
    </source>
</evidence>
<evidence type="ECO:0000256" key="3">
    <source>
        <dbReference type="ARBA" id="ARBA00022821"/>
    </source>
</evidence>
<dbReference type="OrthoDB" id="10497196at2759"/>
<evidence type="ECO:0000313" key="5">
    <source>
        <dbReference type="EMBL" id="PQQ11187.1"/>
    </source>
</evidence>
<dbReference type="STRING" id="2094558.A0A314YYK9"/>
<keyword evidence="6" id="KW-1185">Reference proteome</keyword>
<evidence type="ECO:0000259" key="4">
    <source>
        <dbReference type="Pfam" id="PF18052"/>
    </source>
</evidence>
<dbReference type="GO" id="GO:0000166">
    <property type="term" value="F:nucleotide binding"/>
    <property type="evidence" value="ECO:0007669"/>
    <property type="project" value="UniProtKB-KW"/>
</dbReference>
<gene>
    <name evidence="5" type="ORF">Pyn_13958</name>
</gene>
<feature type="domain" description="Disease resistance N-terminal" evidence="4">
    <location>
        <begin position="6"/>
        <end position="67"/>
    </location>
</feature>
<evidence type="ECO:0000256" key="2">
    <source>
        <dbReference type="ARBA" id="ARBA00022741"/>
    </source>
</evidence>
<name>A0A314YYK9_PRUYE</name>
<dbReference type="Gene3D" id="1.20.5.4130">
    <property type="match status" value="1"/>
</dbReference>
<organism evidence="5 6">
    <name type="scientific">Prunus yedoensis var. nudiflora</name>
    <dbReference type="NCBI Taxonomy" id="2094558"/>
    <lineage>
        <taxon>Eukaryota</taxon>
        <taxon>Viridiplantae</taxon>
        <taxon>Streptophyta</taxon>
        <taxon>Embryophyta</taxon>
        <taxon>Tracheophyta</taxon>
        <taxon>Spermatophyta</taxon>
        <taxon>Magnoliopsida</taxon>
        <taxon>eudicotyledons</taxon>
        <taxon>Gunneridae</taxon>
        <taxon>Pentapetalae</taxon>
        <taxon>rosids</taxon>
        <taxon>fabids</taxon>
        <taxon>Rosales</taxon>
        <taxon>Rosaceae</taxon>
        <taxon>Amygdaloideae</taxon>
        <taxon>Amygdaleae</taxon>
        <taxon>Prunus</taxon>
    </lineage>
</organism>
<accession>A0A314YYK9</accession>
<dbReference type="Pfam" id="PF18052">
    <property type="entry name" value="Rx_N"/>
    <property type="match status" value="1"/>
</dbReference>